<name>A0A5N6R5H4_9ROSI</name>
<evidence type="ECO:0000313" key="2">
    <source>
        <dbReference type="Proteomes" id="UP000327013"/>
    </source>
</evidence>
<dbReference type="InterPro" id="IPR045076">
    <property type="entry name" value="MutS"/>
</dbReference>
<reference evidence="1 2" key="1">
    <citation type="submission" date="2019-06" db="EMBL/GenBank/DDBJ databases">
        <title>A chromosomal-level reference genome of Carpinus fangiana (Coryloideae, Betulaceae).</title>
        <authorList>
            <person name="Yang X."/>
            <person name="Wang Z."/>
            <person name="Zhang L."/>
            <person name="Hao G."/>
            <person name="Liu J."/>
            <person name="Yang Y."/>
        </authorList>
    </citation>
    <scope>NUCLEOTIDE SEQUENCE [LARGE SCALE GENOMIC DNA]</scope>
    <source>
        <strain evidence="1">Cfa_2016G</strain>
        <tissue evidence="1">Leaf</tissue>
    </source>
</reference>
<evidence type="ECO:0000313" key="1">
    <source>
        <dbReference type="EMBL" id="KAE8056136.1"/>
    </source>
</evidence>
<dbReference type="AlphaFoldDB" id="A0A5N6R5H4"/>
<dbReference type="GO" id="GO:0140664">
    <property type="term" value="F:ATP-dependent DNA damage sensor activity"/>
    <property type="evidence" value="ECO:0007669"/>
    <property type="project" value="InterPro"/>
</dbReference>
<proteinExistence type="predicted"/>
<dbReference type="GO" id="GO:0030983">
    <property type="term" value="F:mismatched DNA binding"/>
    <property type="evidence" value="ECO:0007669"/>
    <property type="project" value="InterPro"/>
</dbReference>
<protein>
    <submittedName>
        <fullName evidence="1">Uncharacterized protein</fullName>
    </submittedName>
</protein>
<dbReference type="PANTHER" id="PTHR48466">
    <property type="entry name" value="OS10G0509000 PROTEIN-RELATED"/>
    <property type="match status" value="1"/>
</dbReference>
<dbReference type="GO" id="GO:0005524">
    <property type="term" value="F:ATP binding"/>
    <property type="evidence" value="ECO:0007669"/>
    <property type="project" value="InterPro"/>
</dbReference>
<dbReference type="Proteomes" id="UP000327013">
    <property type="component" value="Chromosome 5"/>
</dbReference>
<dbReference type="EMBL" id="CM017325">
    <property type="protein sequence ID" value="KAE8056136.1"/>
    <property type="molecule type" value="Genomic_DNA"/>
</dbReference>
<organism evidence="1 2">
    <name type="scientific">Carpinus fangiana</name>
    <dbReference type="NCBI Taxonomy" id="176857"/>
    <lineage>
        <taxon>Eukaryota</taxon>
        <taxon>Viridiplantae</taxon>
        <taxon>Streptophyta</taxon>
        <taxon>Embryophyta</taxon>
        <taxon>Tracheophyta</taxon>
        <taxon>Spermatophyta</taxon>
        <taxon>Magnoliopsida</taxon>
        <taxon>eudicotyledons</taxon>
        <taxon>Gunneridae</taxon>
        <taxon>Pentapetalae</taxon>
        <taxon>rosids</taxon>
        <taxon>fabids</taxon>
        <taxon>Fagales</taxon>
        <taxon>Betulaceae</taxon>
        <taxon>Carpinus</taxon>
    </lineage>
</organism>
<accession>A0A5N6R5H4</accession>
<dbReference type="PANTHER" id="PTHR48466:SF2">
    <property type="entry name" value="OS10G0509000 PROTEIN"/>
    <property type="match status" value="1"/>
</dbReference>
<gene>
    <name evidence="1" type="ORF">FH972_012930</name>
</gene>
<sequence>MVADAEPLEILLHLPLLAEDKVNARATYNLSFGGACPDLFLLEGKGASTSVMYLSGDKISKTSYPIKREWTLYMPKAYNPLLLQQHRQNLQMAGKDVSSATALIKRGEIDAALGELRDWYPQIVQVDSNFCA</sequence>
<dbReference type="OrthoDB" id="1924787at2759"/>
<dbReference type="GO" id="GO:0006298">
    <property type="term" value="P:mismatch repair"/>
    <property type="evidence" value="ECO:0007669"/>
    <property type="project" value="InterPro"/>
</dbReference>
<keyword evidence="2" id="KW-1185">Reference proteome</keyword>